<evidence type="ECO:0000256" key="1">
    <source>
        <dbReference type="SAM" id="Phobius"/>
    </source>
</evidence>
<reference evidence="2" key="1">
    <citation type="journal article" date="2021" name="Mol. Plant Microbe Interact.">
        <title>Complete Genome Sequence of the Plant-Pathogenic Fungus Colletotrichum lupini.</title>
        <authorList>
            <person name="Baroncelli R."/>
            <person name="Pensec F."/>
            <person name="Da Lio D."/>
            <person name="Boufleur T."/>
            <person name="Vicente I."/>
            <person name="Sarrocco S."/>
            <person name="Picot A."/>
            <person name="Baraldi E."/>
            <person name="Sukno S."/>
            <person name="Thon M."/>
            <person name="Le Floch G."/>
        </authorList>
    </citation>
    <scope>NUCLEOTIDE SEQUENCE</scope>
    <source>
        <strain evidence="2">IMI 504893</strain>
    </source>
</reference>
<dbReference type="RefSeq" id="XP_049148171.1">
    <property type="nucleotide sequence ID" value="XM_049291026.1"/>
</dbReference>
<keyword evidence="1" id="KW-1133">Transmembrane helix</keyword>
<dbReference type="GeneID" id="73346036"/>
<feature type="transmembrane region" description="Helical" evidence="1">
    <location>
        <begin position="116"/>
        <end position="137"/>
    </location>
</feature>
<evidence type="ECO:0000313" key="2">
    <source>
        <dbReference type="EMBL" id="UQC86560.1"/>
    </source>
</evidence>
<proteinExistence type="predicted"/>
<keyword evidence="3" id="KW-1185">Reference proteome</keyword>
<sequence>MSKFPEPLTTSPSRYLLIHNTLVIKNLLIMSQRLRGSIHRPDLSVVLLCIEAVVVFAALVLFGVAYPDRFRSRLWRNGGEQGWCSNPRMRIYFYANHEEPPEIPLIWSQRLTTSDMATAVLGATIFFARLTMAVLQYEARWTNLAYDAFLGVLWACSAAAQNEPDLSDPHHFSERPWYLTRSCDEAWPENRGWCMIAKWEYAWSIFAAFFYVARVVGTLSWSLYEKGRRDGFSTGCKALSLSECDPWTEECEIALYMDDA</sequence>
<feature type="transmembrane region" description="Helical" evidence="1">
    <location>
        <begin position="201"/>
        <end position="224"/>
    </location>
</feature>
<accession>A0A9Q8T0J8</accession>
<organism evidence="2 3">
    <name type="scientific">Colletotrichum lupini</name>
    <dbReference type="NCBI Taxonomy" id="145971"/>
    <lineage>
        <taxon>Eukaryota</taxon>
        <taxon>Fungi</taxon>
        <taxon>Dikarya</taxon>
        <taxon>Ascomycota</taxon>
        <taxon>Pezizomycotina</taxon>
        <taxon>Sordariomycetes</taxon>
        <taxon>Hypocreomycetidae</taxon>
        <taxon>Glomerellales</taxon>
        <taxon>Glomerellaceae</taxon>
        <taxon>Colletotrichum</taxon>
        <taxon>Colletotrichum acutatum species complex</taxon>
    </lineage>
</organism>
<dbReference type="AlphaFoldDB" id="A0A9Q8T0J8"/>
<name>A0A9Q8T0J8_9PEZI</name>
<feature type="transmembrane region" description="Helical" evidence="1">
    <location>
        <begin position="43"/>
        <end position="66"/>
    </location>
</feature>
<dbReference type="Proteomes" id="UP000830671">
    <property type="component" value="Chromosome 6"/>
</dbReference>
<keyword evidence="1" id="KW-0472">Membrane</keyword>
<dbReference type="EMBL" id="CP019478">
    <property type="protein sequence ID" value="UQC86560.1"/>
    <property type="molecule type" value="Genomic_DNA"/>
</dbReference>
<dbReference type="KEGG" id="clup:CLUP02_12062"/>
<evidence type="ECO:0000313" key="3">
    <source>
        <dbReference type="Proteomes" id="UP000830671"/>
    </source>
</evidence>
<gene>
    <name evidence="2" type="ORF">CLUP02_12062</name>
</gene>
<keyword evidence="1" id="KW-0812">Transmembrane</keyword>
<protein>
    <submittedName>
        <fullName evidence="2">Uncharacterized protein</fullName>
    </submittedName>
</protein>